<name>A0A853F5F1_9GAMM</name>
<dbReference type="Gene3D" id="2.160.10.10">
    <property type="entry name" value="Hexapeptide repeat proteins"/>
    <property type="match status" value="1"/>
</dbReference>
<organism evidence="1 2">
    <name type="scientific">Candidatus Thiodubiliella endoseptemdiera</name>
    <dbReference type="NCBI Taxonomy" id="2738886"/>
    <lineage>
        <taxon>Bacteria</taxon>
        <taxon>Pseudomonadati</taxon>
        <taxon>Pseudomonadota</taxon>
        <taxon>Gammaproteobacteria</taxon>
        <taxon>Candidatus Pseudothioglobaceae</taxon>
        <taxon>Candidatus Thiodubiliella</taxon>
    </lineage>
</organism>
<proteinExistence type="predicted"/>
<accession>A0A853F5F1</accession>
<protein>
    <recommendedName>
        <fullName evidence="3">Acetyltransferase</fullName>
    </recommendedName>
</protein>
<dbReference type="AlphaFoldDB" id="A0A853F5F1"/>
<dbReference type="Proteomes" id="UP000568751">
    <property type="component" value="Unassembled WGS sequence"/>
</dbReference>
<dbReference type="InterPro" id="IPR001451">
    <property type="entry name" value="Hexapep"/>
</dbReference>
<dbReference type="Pfam" id="PF00132">
    <property type="entry name" value="Hexapep"/>
    <property type="match status" value="1"/>
</dbReference>
<reference evidence="1 2" key="1">
    <citation type="submission" date="2020-05" db="EMBL/GenBank/DDBJ databases">
        <title>Horizontal transmission and recombination maintain forever young bacterial symbiont genomes.</title>
        <authorList>
            <person name="Russell S.L."/>
            <person name="Pepper-Tunick E."/>
            <person name="Svedberg J."/>
            <person name="Byrne A."/>
            <person name="Ruelas Castillo J."/>
            <person name="Vollmers C."/>
            <person name="Beinart R.A."/>
            <person name="Corbett-Detig R."/>
        </authorList>
    </citation>
    <scope>NUCLEOTIDE SEQUENCE [LARGE SCALE GENOMIC DNA]</scope>
    <source>
        <strain evidence="1">455</strain>
    </source>
</reference>
<evidence type="ECO:0000313" key="1">
    <source>
        <dbReference type="EMBL" id="NYT28726.1"/>
    </source>
</evidence>
<dbReference type="SUPFAM" id="SSF51161">
    <property type="entry name" value="Trimeric LpxA-like enzymes"/>
    <property type="match status" value="1"/>
</dbReference>
<dbReference type="EMBL" id="JACCHT010000021">
    <property type="protein sequence ID" value="NYT28726.1"/>
    <property type="molecule type" value="Genomic_DNA"/>
</dbReference>
<sequence>MSWLIKFWADCEIDVNVLIEGNVSLGNNTIIASNCIIKR</sequence>
<evidence type="ECO:0008006" key="3">
    <source>
        <dbReference type="Google" id="ProtNLM"/>
    </source>
</evidence>
<evidence type="ECO:0000313" key="2">
    <source>
        <dbReference type="Proteomes" id="UP000568751"/>
    </source>
</evidence>
<gene>
    <name evidence="1" type="ORF">H0A76_13280</name>
</gene>
<comment type="caution">
    <text evidence="1">The sequence shown here is derived from an EMBL/GenBank/DDBJ whole genome shotgun (WGS) entry which is preliminary data.</text>
</comment>
<dbReference type="InterPro" id="IPR011004">
    <property type="entry name" value="Trimer_LpxA-like_sf"/>
</dbReference>